<sequence length="523" mass="56020">MNVATWLLVQQVSLSSETIISLDCERHSTTAMAKRKRDGAPPTNDESSKQATKRAKAPVAVPSPSPASAAAQLVIQIVAGSYDRVLHGLTARISTTDDAPSVEFADTFLFDAHTSAIKCLAVSPPSAPAPGQSQSVMLATGGTDERINVYTISAHPPRRDAQQQQISSLAPRPVLENSKNRELGTLLHHSSTITKLSFPTRSKLMSASEDSTIAVTRTRDWSLLSAIKAPIPKVWGRPSGDTAPLGGVPSGVNDFAVHSSMKLMISVTKGERCMRLWNLVTGKKAGVLNFDKDLLHQMGEGKLSMGEGRSVVWGSADGEDEFAVAFDREVLVYGMGGTPRCRVVSNTKSKVHRIRYVQVGEDDASYLAVSTEDGRICLYSTRDEDLQQPKSREGAGKKEEQRVPTAMLVGVLGGRERGVTSRIKDFVILPGAAASGANTRPCIAVSGSSDGKLGIWRLTGGELASARGSGGGKQVGKLVGSYETQNRITCITAFEMIPRPEGADDESDREEEEATDEDEDKDE</sequence>
<name>J3NIF1_GAET3</name>
<accession>J3NIF1</accession>
<dbReference type="OrthoDB" id="308449at2759"/>
<gene>
    <name evidence="3" type="primary">20341490</name>
    <name evidence="2" type="ORF">GGTG_01032</name>
</gene>
<dbReference type="PANTHER" id="PTHR44675:SF1">
    <property type="entry name" value="P21-ACTIVATED PROTEIN KINASE-INTERACTING PROTEIN 1"/>
    <property type="match status" value="1"/>
</dbReference>
<protein>
    <submittedName>
        <fullName evidence="2 3">Uncharacterized protein</fullName>
    </submittedName>
</protein>
<reference evidence="3" key="4">
    <citation type="journal article" date="2015" name="G3 (Bethesda)">
        <title>Genome sequences of three phytopathogenic species of the Magnaporthaceae family of fungi.</title>
        <authorList>
            <person name="Okagaki L.H."/>
            <person name="Nunes C.C."/>
            <person name="Sailsbery J."/>
            <person name="Clay B."/>
            <person name="Brown D."/>
            <person name="John T."/>
            <person name="Oh Y."/>
            <person name="Young N."/>
            <person name="Fitzgerald M."/>
            <person name="Haas B.J."/>
            <person name="Zeng Q."/>
            <person name="Young S."/>
            <person name="Adiconis X."/>
            <person name="Fan L."/>
            <person name="Levin J.Z."/>
            <person name="Mitchell T.K."/>
            <person name="Okubara P.A."/>
            <person name="Farman M.L."/>
            <person name="Kohn L.M."/>
            <person name="Birren B."/>
            <person name="Ma L.-J."/>
            <person name="Dean R.A."/>
        </authorList>
    </citation>
    <scope>NUCLEOTIDE SEQUENCE</scope>
    <source>
        <strain evidence="3">R3-111a-1</strain>
    </source>
</reference>
<evidence type="ECO:0000256" key="1">
    <source>
        <dbReference type="SAM" id="MobiDB-lite"/>
    </source>
</evidence>
<reference evidence="2" key="3">
    <citation type="submission" date="2010-09" db="EMBL/GenBank/DDBJ databases">
        <title>Annotation of Gaeumannomyces graminis var. tritici R3-111a-1.</title>
        <authorList>
            <consortium name="The Broad Institute Genome Sequencing Platform"/>
            <person name="Ma L.-J."/>
            <person name="Dead R."/>
            <person name="Young S.K."/>
            <person name="Zeng Q."/>
            <person name="Gargeya S."/>
            <person name="Fitzgerald M."/>
            <person name="Haas B."/>
            <person name="Abouelleil A."/>
            <person name="Alvarado L."/>
            <person name="Arachchi H.M."/>
            <person name="Berlin A."/>
            <person name="Brown A."/>
            <person name="Chapman S.B."/>
            <person name="Chen Z."/>
            <person name="Dunbar C."/>
            <person name="Freedman E."/>
            <person name="Gearin G."/>
            <person name="Gellesch M."/>
            <person name="Goldberg J."/>
            <person name="Griggs A."/>
            <person name="Gujja S."/>
            <person name="Heiman D."/>
            <person name="Howarth C."/>
            <person name="Larson L."/>
            <person name="Lui A."/>
            <person name="MacDonald P.J.P."/>
            <person name="Mehta T."/>
            <person name="Montmayeur A."/>
            <person name="Murphy C."/>
            <person name="Neiman D."/>
            <person name="Pearson M."/>
            <person name="Priest M."/>
            <person name="Roberts A."/>
            <person name="Saif S."/>
            <person name="Shea T."/>
            <person name="Shenoy N."/>
            <person name="Sisk P."/>
            <person name="Stolte C."/>
            <person name="Sykes S."/>
            <person name="Yandava C."/>
            <person name="Wortman J."/>
            <person name="Nusbaum C."/>
            <person name="Birren B."/>
        </authorList>
    </citation>
    <scope>NUCLEOTIDE SEQUENCE</scope>
    <source>
        <strain evidence="2">R3-111a-1</strain>
    </source>
</reference>
<dbReference type="PANTHER" id="PTHR44675">
    <property type="entry name" value="PAK1 INTERACTING PROTEIN 1"/>
    <property type="match status" value="1"/>
</dbReference>
<keyword evidence="4" id="KW-1185">Reference proteome</keyword>
<dbReference type="STRING" id="644352.J3NIF1"/>
<dbReference type="AlphaFoldDB" id="J3NIF1"/>
<feature type="region of interest" description="Disordered" evidence="1">
    <location>
        <begin position="30"/>
        <end position="63"/>
    </location>
</feature>
<dbReference type="Proteomes" id="UP000006039">
    <property type="component" value="Unassembled WGS sequence"/>
</dbReference>
<dbReference type="InterPro" id="IPR036322">
    <property type="entry name" value="WD40_repeat_dom_sf"/>
</dbReference>
<dbReference type="RefSeq" id="XP_009217053.1">
    <property type="nucleotide sequence ID" value="XM_009218789.1"/>
</dbReference>
<dbReference type="HOGENOM" id="CLU_030368_0_0_1"/>
<dbReference type="Pfam" id="PF00400">
    <property type="entry name" value="WD40"/>
    <property type="match status" value="1"/>
</dbReference>
<evidence type="ECO:0000313" key="3">
    <source>
        <dbReference type="EnsemblFungi" id="EJT81044"/>
    </source>
</evidence>
<dbReference type="Gene3D" id="2.130.10.10">
    <property type="entry name" value="YVTN repeat-like/Quinoprotein amine dehydrogenase"/>
    <property type="match status" value="2"/>
</dbReference>
<dbReference type="VEuPathDB" id="FungiDB:GGTG_01032"/>
<evidence type="ECO:0000313" key="2">
    <source>
        <dbReference type="EMBL" id="EJT81044.1"/>
    </source>
</evidence>
<dbReference type="GeneID" id="20341490"/>
<dbReference type="InterPro" id="IPR001680">
    <property type="entry name" value="WD40_rpt"/>
</dbReference>
<reference evidence="2" key="2">
    <citation type="submission" date="2010-07" db="EMBL/GenBank/DDBJ databases">
        <authorList>
            <consortium name="The Broad Institute Genome Sequencing Platform"/>
            <consortium name="Broad Institute Genome Sequencing Center for Infectious Disease"/>
            <person name="Ma L.-J."/>
            <person name="Dead R."/>
            <person name="Young S."/>
            <person name="Zeng Q."/>
            <person name="Koehrsen M."/>
            <person name="Alvarado L."/>
            <person name="Berlin A."/>
            <person name="Chapman S.B."/>
            <person name="Chen Z."/>
            <person name="Freedman E."/>
            <person name="Gellesch M."/>
            <person name="Goldberg J."/>
            <person name="Griggs A."/>
            <person name="Gujja S."/>
            <person name="Heilman E.R."/>
            <person name="Heiman D."/>
            <person name="Hepburn T."/>
            <person name="Howarth C."/>
            <person name="Jen D."/>
            <person name="Larson L."/>
            <person name="Mehta T."/>
            <person name="Neiman D."/>
            <person name="Pearson M."/>
            <person name="Roberts A."/>
            <person name="Saif S."/>
            <person name="Shea T."/>
            <person name="Shenoy N."/>
            <person name="Sisk P."/>
            <person name="Stolte C."/>
            <person name="Sykes S."/>
            <person name="Walk T."/>
            <person name="White J."/>
            <person name="Yandava C."/>
            <person name="Haas B."/>
            <person name="Nusbaum C."/>
            <person name="Birren B."/>
        </authorList>
    </citation>
    <scope>NUCLEOTIDE SEQUENCE</scope>
    <source>
        <strain evidence="2">R3-111a-1</strain>
    </source>
</reference>
<dbReference type="InterPro" id="IPR051959">
    <property type="entry name" value="PAK1-Kinase_Regulator"/>
</dbReference>
<dbReference type="SMART" id="SM00320">
    <property type="entry name" value="WD40"/>
    <property type="match status" value="5"/>
</dbReference>
<reference evidence="4" key="1">
    <citation type="submission" date="2010-07" db="EMBL/GenBank/DDBJ databases">
        <title>The genome sequence of Gaeumannomyces graminis var. tritici strain R3-111a-1.</title>
        <authorList>
            <consortium name="The Broad Institute Genome Sequencing Platform"/>
            <person name="Ma L.-J."/>
            <person name="Dead R."/>
            <person name="Young S."/>
            <person name="Zeng Q."/>
            <person name="Koehrsen M."/>
            <person name="Alvarado L."/>
            <person name="Berlin A."/>
            <person name="Chapman S.B."/>
            <person name="Chen Z."/>
            <person name="Freedman E."/>
            <person name="Gellesch M."/>
            <person name="Goldberg J."/>
            <person name="Griggs A."/>
            <person name="Gujja S."/>
            <person name="Heilman E.R."/>
            <person name="Heiman D."/>
            <person name="Hepburn T."/>
            <person name="Howarth C."/>
            <person name="Jen D."/>
            <person name="Larson L."/>
            <person name="Mehta T."/>
            <person name="Neiman D."/>
            <person name="Pearson M."/>
            <person name="Roberts A."/>
            <person name="Saif S."/>
            <person name="Shea T."/>
            <person name="Shenoy N."/>
            <person name="Sisk P."/>
            <person name="Stolte C."/>
            <person name="Sykes S."/>
            <person name="Walk T."/>
            <person name="White J."/>
            <person name="Yandava C."/>
            <person name="Haas B."/>
            <person name="Nusbaum C."/>
            <person name="Birren B."/>
        </authorList>
    </citation>
    <scope>NUCLEOTIDE SEQUENCE [LARGE SCALE GENOMIC DNA]</scope>
    <source>
        <strain evidence="4">R3-111a-1</strain>
    </source>
</reference>
<dbReference type="FunCoup" id="J3NIF1">
    <property type="interactions" value="586"/>
</dbReference>
<feature type="region of interest" description="Disordered" evidence="1">
    <location>
        <begin position="496"/>
        <end position="523"/>
    </location>
</feature>
<evidence type="ECO:0000313" key="4">
    <source>
        <dbReference type="Proteomes" id="UP000006039"/>
    </source>
</evidence>
<reference evidence="3" key="5">
    <citation type="submission" date="2018-04" db="UniProtKB">
        <authorList>
            <consortium name="EnsemblFungi"/>
        </authorList>
    </citation>
    <scope>IDENTIFICATION</scope>
    <source>
        <strain evidence="3">R3-111a-1</strain>
    </source>
</reference>
<dbReference type="InterPro" id="IPR015943">
    <property type="entry name" value="WD40/YVTN_repeat-like_dom_sf"/>
</dbReference>
<dbReference type="SUPFAM" id="SSF50978">
    <property type="entry name" value="WD40 repeat-like"/>
    <property type="match status" value="1"/>
</dbReference>
<dbReference type="EMBL" id="GL385395">
    <property type="protein sequence ID" value="EJT81044.1"/>
    <property type="molecule type" value="Genomic_DNA"/>
</dbReference>
<dbReference type="EnsemblFungi" id="EJT81044">
    <property type="protein sequence ID" value="EJT81044"/>
    <property type="gene ID" value="GGTG_01032"/>
</dbReference>
<proteinExistence type="predicted"/>
<feature type="compositionally biased region" description="Acidic residues" evidence="1">
    <location>
        <begin position="503"/>
        <end position="523"/>
    </location>
</feature>
<organism evidence="2">
    <name type="scientific">Gaeumannomyces tritici (strain R3-111a-1)</name>
    <name type="common">Wheat and barley take-all root rot fungus</name>
    <name type="synonym">Gaeumannomyces graminis var. tritici</name>
    <dbReference type="NCBI Taxonomy" id="644352"/>
    <lineage>
        <taxon>Eukaryota</taxon>
        <taxon>Fungi</taxon>
        <taxon>Dikarya</taxon>
        <taxon>Ascomycota</taxon>
        <taxon>Pezizomycotina</taxon>
        <taxon>Sordariomycetes</taxon>
        <taxon>Sordariomycetidae</taxon>
        <taxon>Magnaporthales</taxon>
        <taxon>Magnaporthaceae</taxon>
        <taxon>Gaeumannomyces</taxon>
    </lineage>
</organism>
<dbReference type="eggNOG" id="KOG0294">
    <property type="taxonomic scope" value="Eukaryota"/>
</dbReference>
<feature type="region of interest" description="Disordered" evidence="1">
    <location>
        <begin position="382"/>
        <end position="401"/>
    </location>
</feature>